<evidence type="ECO:0000259" key="1">
    <source>
        <dbReference type="PROSITE" id="PS50879"/>
    </source>
</evidence>
<dbReference type="GO" id="GO:0004523">
    <property type="term" value="F:RNA-DNA hybrid ribonuclease activity"/>
    <property type="evidence" value="ECO:0007669"/>
    <property type="project" value="InterPro"/>
</dbReference>
<dbReference type="InterPro" id="IPR036397">
    <property type="entry name" value="RNaseH_sf"/>
</dbReference>
<evidence type="ECO:0000313" key="2">
    <source>
        <dbReference type="EMBL" id="MBA0796277.1"/>
    </source>
</evidence>
<dbReference type="Proteomes" id="UP000593560">
    <property type="component" value="Unassembled WGS sequence"/>
</dbReference>
<dbReference type="OrthoDB" id="985397at2759"/>
<dbReference type="InterPro" id="IPR002156">
    <property type="entry name" value="RNaseH_domain"/>
</dbReference>
<accession>A0A7J9GFC3</accession>
<feature type="domain" description="RNase H type-1" evidence="1">
    <location>
        <begin position="1"/>
        <end position="73"/>
    </location>
</feature>
<gene>
    <name evidence="2" type="ORF">Gohar_007058</name>
</gene>
<dbReference type="InterPro" id="IPR012337">
    <property type="entry name" value="RNaseH-like_sf"/>
</dbReference>
<evidence type="ECO:0000313" key="3">
    <source>
        <dbReference type="Proteomes" id="UP000593560"/>
    </source>
</evidence>
<name>A0A7J9GFC3_9ROSI</name>
<dbReference type="EMBL" id="JABFAD010000004">
    <property type="protein sequence ID" value="MBA0796277.1"/>
    <property type="molecule type" value="Genomic_DNA"/>
</dbReference>
<reference evidence="2 3" key="1">
    <citation type="journal article" date="2019" name="Genome Biol. Evol.">
        <title>Insights into the evolution of the New World diploid cottons (Gossypium, subgenus Houzingenia) based on genome sequencing.</title>
        <authorList>
            <person name="Grover C.E."/>
            <person name="Arick M.A. 2nd"/>
            <person name="Thrash A."/>
            <person name="Conover J.L."/>
            <person name="Sanders W.S."/>
            <person name="Peterson D.G."/>
            <person name="Frelichowski J.E."/>
            <person name="Scheffler J.A."/>
            <person name="Scheffler B.E."/>
            <person name="Wendel J.F."/>
        </authorList>
    </citation>
    <scope>NUCLEOTIDE SEQUENCE [LARGE SCALE GENOMIC DNA]</scope>
    <source>
        <strain evidence="2">0</strain>
        <tissue evidence="2">Leaf</tissue>
    </source>
</reference>
<dbReference type="Gene3D" id="3.30.420.10">
    <property type="entry name" value="Ribonuclease H-like superfamily/Ribonuclease H"/>
    <property type="match status" value="1"/>
</dbReference>
<comment type="caution">
    <text evidence="2">The sequence shown here is derived from an EMBL/GenBank/DDBJ whole genome shotgun (WGS) entry which is preliminary data.</text>
</comment>
<sequence>NTVKFNVDGSSHGKPGPTGCGDVLRDVASSVKDLFSGPLGSMRSNEAELIDIKTACNFMLIHVGAFGAHCSLV</sequence>
<proteinExistence type="predicted"/>
<organism evidence="2 3">
    <name type="scientific">Gossypium harknessii</name>
    <dbReference type="NCBI Taxonomy" id="34285"/>
    <lineage>
        <taxon>Eukaryota</taxon>
        <taxon>Viridiplantae</taxon>
        <taxon>Streptophyta</taxon>
        <taxon>Embryophyta</taxon>
        <taxon>Tracheophyta</taxon>
        <taxon>Spermatophyta</taxon>
        <taxon>Magnoliopsida</taxon>
        <taxon>eudicotyledons</taxon>
        <taxon>Gunneridae</taxon>
        <taxon>Pentapetalae</taxon>
        <taxon>rosids</taxon>
        <taxon>malvids</taxon>
        <taxon>Malvales</taxon>
        <taxon>Malvaceae</taxon>
        <taxon>Malvoideae</taxon>
        <taxon>Gossypium</taxon>
    </lineage>
</organism>
<feature type="non-terminal residue" evidence="2">
    <location>
        <position position="1"/>
    </location>
</feature>
<dbReference type="GO" id="GO:0003676">
    <property type="term" value="F:nucleic acid binding"/>
    <property type="evidence" value="ECO:0007669"/>
    <property type="project" value="InterPro"/>
</dbReference>
<keyword evidence="3" id="KW-1185">Reference proteome</keyword>
<dbReference type="AlphaFoldDB" id="A0A7J9GFC3"/>
<dbReference type="SUPFAM" id="SSF53098">
    <property type="entry name" value="Ribonuclease H-like"/>
    <property type="match status" value="1"/>
</dbReference>
<dbReference type="PROSITE" id="PS50879">
    <property type="entry name" value="RNASE_H_1"/>
    <property type="match status" value="1"/>
</dbReference>
<protein>
    <recommendedName>
        <fullName evidence="1">RNase H type-1 domain-containing protein</fullName>
    </recommendedName>
</protein>